<proteinExistence type="predicted"/>
<feature type="transmembrane region" description="Helical" evidence="2">
    <location>
        <begin position="20"/>
        <end position="39"/>
    </location>
</feature>
<feature type="transmembrane region" description="Helical" evidence="2">
    <location>
        <begin position="248"/>
        <end position="267"/>
    </location>
</feature>
<keyword evidence="2" id="KW-0812">Transmembrane</keyword>
<dbReference type="eggNOG" id="ENOG502Z9W3">
    <property type="taxonomic scope" value="Bacteria"/>
</dbReference>
<accession>N2AI07</accession>
<evidence type="ECO:0000313" key="4">
    <source>
        <dbReference type="Proteomes" id="UP000012589"/>
    </source>
</evidence>
<feature type="transmembrane region" description="Helical" evidence="2">
    <location>
        <begin position="110"/>
        <end position="129"/>
    </location>
</feature>
<comment type="caution">
    <text evidence="3">The sequence shown here is derived from an EMBL/GenBank/DDBJ whole genome shotgun (WGS) entry which is preliminary data.</text>
</comment>
<dbReference type="STRING" id="1235802.C823_02596"/>
<organism evidence="3 4">
    <name type="scientific">Eubacterium plexicaudatum ASF492</name>
    <dbReference type="NCBI Taxonomy" id="1235802"/>
    <lineage>
        <taxon>Bacteria</taxon>
        <taxon>Bacillati</taxon>
        <taxon>Bacillota</taxon>
        <taxon>Clostridia</taxon>
        <taxon>Eubacteriales</taxon>
        <taxon>Eubacteriaceae</taxon>
        <taxon>Eubacterium</taxon>
    </lineage>
</organism>
<dbReference type="AlphaFoldDB" id="N2AI07"/>
<dbReference type="EMBL" id="AQFT01000085">
    <property type="protein sequence ID" value="EMZ26103.1"/>
    <property type="molecule type" value="Genomic_DNA"/>
</dbReference>
<dbReference type="Proteomes" id="UP000012589">
    <property type="component" value="Unassembled WGS sequence"/>
</dbReference>
<evidence type="ECO:0000313" key="3">
    <source>
        <dbReference type="EMBL" id="EMZ26103.1"/>
    </source>
</evidence>
<evidence type="ECO:0000256" key="2">
    <source>
        <dbReference type="SAM" id="Phobius"/>
    </source>
</evidence>
<feature type="compositionally biased region" description="Acidic residues" evidence="1">
    <location>
        <begin position="326"/>
        <end position="336"/>
    </location>
</feature>
<evidence type="ECO:0000256" key="1">
    <source>
        <dbReference type="SAM" id="MobiDB-lite"/>
    </source>
</evidence>
<gene>
    <name evidence="3" type="ORF">C823_02596</name>
</gene>
<feature type="transmembrane region" description="Helical" evidence="2">
    <location>
        <begin position="83"/>
        <end position="103"/>
    </location>
</feature>
<dbReference type="PATRIC" id="fig|1235802.3.peg.2746"/>
<feature type="region of interest" description="Disordered" evidence="1">
    <location>
        <begin position="313"/>
        <end position="336"/>
    </location>
</feature>
<keyword evidence="4" id="KW-1185">Reference proteome</keyword>
<feature type="transmembrane region" description="Helical" evidence="2">
    <location>
        <begin position="51"/>
        <end position="77"/>
    </location>
</feature>
<dbReference type="OrthoDB" id="1766220at2"/>
<protein>
    <submittedName>
        <fullName evidence="3">Uncharacterized protein</fullName>
    </submittedName>
</protein>
<name>N2AI07_9FIRM</name>
<keyword evidence="2" id="KW-1133">Transmembrane helix</keyword>
<reference evidence="3 4" key="1">
    <citation type="journal article" date="2014" name="Genome Announc.">
        <title>Draft genome sequences of the altered schaedler flora, a defined bacterial community from gnotobiotic mice.</title>
        <authorList>
            <person name="Wannemuehler M.J."/>
            <person name="Overstreet A.M."/>
            <person name="Ward D.V."/>
            <person name="Phillips G.J."/>
        </authorList>
    </citation>
    <scope>NUCLEOTIDE SEQUENCE [LARGE SCALE GENOMIC DNA]</scope>
    <source>
        <strain evidence="3 4">ASF492</strain>
    </source>
</reference>
<dbReference type="HOGENOM" id="CLU_059528_0_0_9"/>
<feature type="transmembrane region" description="Helical" evidence="2">
    <location>
        <begin position="135"/>
        <end position="155"/>
    </location>
</feature>
<keyword evidence="2" id="KW-0472">Membrane</keyword>
<sequence>MTVLLEFREGIRSFYGKYEIYLLPVFKFLLAFSAFMMINQKIGYMERLDSLPLLLILSLVCSILPMPVMLLAVGALITLHCYALSLPAGVIMFVLFVMMYLLYFRFAPACAYNALLAPMACALGIPYVMPMANALLQHPVAVIPTVCGVVTYYFLNGIMANETSLGVIGEDEDLIGKFQEIIKQFAGNREMYLTIAVFVLITIVVYVIRRLSVDYAWTIAIVVGMLLQYLCFFAGYLEIGMSSMTMRLTIGCGISVLLLLIIQFFFFNLDYTRTERVQFEDDEYYYYVKAVPKRYVSAKAKTVKKISANSRNGRMEKNSVTRQELMEDMDIDPDEE</sequence>
<feature type="transmembrane region" description="Helical" evidence="2">
    <location>
        <begin position="215"/>
        <end position="236"/>
    </location>
</feature>
<feature type="transmembrane region" description="Helical" evidence="2">
    <location>
        <begin position="191"/>
        <end position="209"/>
    </location>
</feature>